<keyword evidence="2" id="KW-0238">DNA-binding</keyword>
<dbReference type="Gene3D" id="1.10.10.10">
    <property type="entry name" value="Winged helix-like DNA-binding domain superfamily/Winged helix DNA-binding domain"/>
    <property type="match status" value="1"/>
</dbReference>
<dbReference type="SUPFAM" id="SSF46785">
    <property type="entry name" value="Winged helix' DNA-binding domain"/>
    <property type="match status" value="1"/>
</dbReference>
<proteinExistence type="predicted"/>
<name>A0A2P6ME29_ALKUR</name>
<dbReference type="GO" id="GO:0003677">
    <property type="term" value="F:DNA binding"/>
    <property type="evidence" value="ECO:0007669"/>
    <property type="project" value="UniProtKB-KW"/>
</dbReference>
<feature type="domain" description="HTH gntR-type" evidence="4">
    <location>
        <begin position="6"/>
        <end position="74"/>
    </location>
</feature>
<reference evidence="5 6" key="1">
    <citation type="submission" date="2018-03" db="EMBL/GenBank/DDBJ databases">
        <title>Bacillus urumqiensis sp. nov., a moderately haloalkaliphilic bacterium isolated from a salt lake.</title>
        <authorList>
            <person name="Zhao B."/>
            <person name="Liao Z."/>
        </authorList>
    </citation>
    <scope>NUCLEOTIDE SEQUENCE [LARGE SCALE GENOMIC DNA]</scope>
    <source>
        <strain evidence="5 6">BZ-SZ-XJ18</strain>
    </source>
</reference>
<evidence type="ECO:0000256" key="3">
    <source>
        <dbReference type="ARBA" id="ARBA00023163"/>
    </source>
</evidence>
<sequence>MLHDKKPIFMQIKEHIADQIVRRQLLAHEQAPSTNQLVQFYKVNHLTVSKGIQALVDEGVLYKKRGVGMFVAEDAREVLLERRRRELEEAFIAPLLREAEMLELSEEELIARIRGSKRRMTE</sequence>
<evidence type="ECO:0000259" key="4">
    <source>
        <dbReference type="PROSITE" id="PS50949"/>
    </source>
</evidence>
<organism evidence="5 6">
    <name type="scientific">Alkalicoccus urumqiensis</name>
    <name type="common">Bacillus urumqiensis</name>
    <dbReference type="NCBI Taxonomy" id="1548213"/>
    <lineage>
        <taxon>Bacteria</taxon>
        <taxon>Bacillati</taxon>
        <taxon>Bacillota</taxon>
        <taxon>Bacilli</taxon>
        <taxon>Bacillales</taxon>
        <taxon>Bacillaceae</taxon>
        <taxon>Alkalicoccus</taxon>
    </lineage>
</organism>
<keyword evidence="6" id="KW-1185">Reference proteome</keyword>
<dbReference type="EMBL" id="PVNS01000015">
    <property type="protein sequence ID" value="PRO64538.1"/>
    <property type="molecule type" value="Genomic_DNA"/>
</dbReference>
<evidence type="ECO:0000256" key="1">
    <source>
        <dbReference type="ARBA" id="ARBA00023015"/>
    </source>
</evidence>
<evidence type="ECO:0000313" key="6">
    <source>
        <dbReference type="Proteomes" id="UP000243650"/>
    </source>
</evidence>
<dbReference type="CDD" id="cd07377">
    <property type="entry name" value="WHTH_GntR"/>
    <property type="match status" value="1"/>
</dbReference>
<dbReference type="GO" id="GO:0003700">
    <property type="term" value="F:DNA-binding transcription factor activity"/>
    <property type="evidence" value="ECO:0007669"/>
    <property type="project" value="InterPro"/>
</dbReference>
<dbReference type="Pfam" id="PF00392">
    <property type="entry name" value="GntR"/>
    <property type="match status" value="1"/>
</dbReference>
<dbReference type="PANTHER" id="PTHR38445">
    <property type="entry name" value="HTH-TYPE TRANSCRIPTIONAL REPRESSOR YTRA"/>
    <property type="match status" value="1"/>
</dbReference>
<dbReference type="InterPro" id="IPR036390">
    <property type="entry name" value="WH_DNA-bd_sf"/>
</dbReference>
<gene>
    <name evidence="5" type="ORF">C6I21_14345</name>
</gene>
<evidence type="ECO:0000256" key="2">
    <source>
        <dbReference type="ARBA" id="ARBA00023125"/>
    </source>
</evidence>
<dbReference type="InterPro" id="IPR036388">
    <property type="entry name" value="WH-like_DNA-bd_sf"/>
</dbReference>
<dbReference type="InterPro" id="IPR000524">
    <property type="entry name" value="Tscrpt_reg_HTH_GntR"/>
</dbReference>
<dbReference type="OrthoDB" id="162505at2"/>
<keyword evidence="1" id="KW-0805">Transcription regulation</keyword>
<dbReference type="PROSITE" id="PS50949">
    <property type="entry name" value="HTH_GNTR"/>
    <property type="match status" value="1"/>
</dbReference>
<accession>A0A2P6ME29</accession>
<protein>
    <submittedName>
        <fullName evidence="5">GntR family transcriptional regulator</fullName>
    </submittedName>
</protein>
<dbReference type="PANTHER" id="PTHR38445:SF10">
    <property type="entry name" value="GNTR-FAMILY TRANSCRIPTIONAL REGULATOR"/>
    <property type="match status" value="1"/>
</dbReference>
<keyword evidence="3" id="KW-0804">Transcription</keyword>
<dbReference type="Proteomes" id="UP000243650">
    <property type="component" value="Unassembled WGS sequence"/>
</dbReference>
<dbReference type="SMART" id="SM00345">
    <property type="entry name" value="HTH_GNTR"/>
    <property type="match status" value="1"/>
</dbReference>
<dbReference type="RefSeq" id="WP_105960202.1">
    <property type="nucleotide sequence ID" value="NZ_PVNS01000015.1"/>
</dbReference>
<comment type="caution">
    <text evidence="5">The sequence shown here is derived from an EMBL/GenBank/DDBJ whole genome shotgun (WGS) entry which is preliminary data.</text>
</comment>
<evidence type="ECO:0000313" key="5">
    <source>
        <dbReference type="EMBL" id="PRO64538.1"/>
    </source>
</evidence>
<dbReference type="AlphaFoldDB" id="A0A2P6ME29"/>